<evidence type="ECO:0000256" key="1">
    <source>
        <dbReference type="SAM" id="Phobius"/>
    </source>
</evidence>
<accession>A0A845DPT1</accession>
<proteinExistence type="predicted"/>
<feature type="transmembrane region" description="Helical" evidence="1">
    <location>
        <begin position="107"/>
        <end position="126"/>
    </location>
</feature>
<evidence type="ECO:0000313" key="3">
    <source>
        <dbReference type="Proteomes" id="UP000460949"/>
    </source>
</evidence>
<comment type="caution">
    <text evidence="2">The sequence shown here is derived from an EMBL/GenBank/DDBJ whole genome shotgun (WGS) entry which is preliminary data.</text>
</comment>
<dbReference type="AlphaFoldDB" id="A0A845DPT1"/>
<evidence type="ECO:0000313" key="2">
    <source>
        <dbReference type="EMBL" id="MYL19621.1"/>
    </source>
</evidence>
<sequence length="187" mass="21732">MSLLEIQDKVESSFLFFWTGSEDILKVFHILFIILIFVVYQFISLGDTQPPFGVGVKETSHKGTLIEEYGWKGQTVHQSYINDRSLDEKTEVLTSVWIKERQIKNTYASVVSLLLLLSYFPLFALFKMKFNIKEETSTFSPLWNWVFFIGTAGMYTAVIIGVFVQYQELLQETHRLLAELDPLKKKQ</sequence>
<dbReference type="RefSeq" id="WP_160835993.1">
    <property type="nucleotide sequence ID" value="NZ_WMET01000001.1"/>
</dbReference>
<gene>
    <name evidence="2" type="ORF">GLW04_06935</name>
</gene>
<organism evidence="2 3">
    <name type="scientific">Halobacillus litoralis</name>
    <dbReference type="NCBI Taxonomy" id="45668"/>
    <lineage>
        <taxon>Bacteria</taxon>
        <taxon>Bacillati</taxon>
        <taxon>Bacillota</taxon>
        <taxon>Bacilli</taxon>
        <taxon>Bacillales</taxon>
        <taxon>Bacillaceae</taxon>
        <taxon>Halobacillus</taxon>
    </lineage>
</organism>
<keyword evidence="1" id="KW-0472">Membrane</keyword>
<dbReference type="Proteomes" id="UP000460949">
    <property type="component" value="Unassembled WGS sequence"/>
</dbReference>
<feature type="transmembrane region" description="Helical" evidence="1">
    <location>
        <begin position="24"/>
        <end position="43"/>
    </location>
</feature>
<feature type="transmembrane region" description="Helical" evidence="1">
    <location>
        <begin position="146"/>
        <end position="166"/>
    </location>
</feature>
<dbReference type="EMBL" id="WMET01000001">
    <property type="protein sequence ID" value="MYL19621.1"/>
    <property type="molecule type" value="Genomic_DNA"/>
</dbReference>
<keyword evidence="1" id="KW-0812">Transmembrane</keyword>
<reference evidence="2 3" key="1">
    <citation type="submission" date="2019-11" db="EMBL/GenBank/DDBJ databases">
        <title>Genome sequences of 17 halophilic strains isolated from different environments.</title>
        <authorList>
            <person name="Furrow R.E."/>
        </authorList>
    </citation>
    <scope>NUCLEOTIDE SEQUENCE [LARGE SCALE GENOMIC DNA]</scope>
    <source>
        <strain evidence="2 3">22511_23_Filter</strain>
    </source>
</reference>
<name>A0A845DPT1_9BACI</name>
<protein>
    <submittedName>
        <fullName evidence="2">Uncharacterized protein</fullName>
    </submittedName>
</protein>
<keyword evidence="1" id="KW-1133">Transmembrane helix</keyword>